<feature type="domain" description="Cytochrome c" evidence="5">
    <location>
        <begin position="698"/>
        <end position="792"/>
    </location>
</feature>
<name>A0A1G6YXE2_9FLAO</name>
<dbReference type="Proteomes" id="UP000199109">
    <property type="component" value="Unassembled WGS sequence"/>
</dbReference>
<keyword evidence="3 4" id="KW-0408">Iron</keyword>
<dbReference type="InterPro" id="IPR011042">
    <property type="entry name" value="6-blade_b-propeller_TolB-like"/>
</dbReference>
<evidence type="ECO:0000256" key="4">
    <source>
        <dbReference type="PROSITE-ProRule" id="PRU00433"/>
    </source>
</evidence>
<dbReference type="PANTHER" id="PTHR33546:SF1">
    <property type="entry name" value="LARGE, MULTIFUNCTIONAL SECRETED PROTEIN"/>
    <property type="match status" value="1"/>
</dbReference>
<dbReference type="PROSITE" id="PS51007">
    <property type="entry name" value="CYTC"/>
    <property type="match status" value="1"/>
</dbReference>
<dbReference type="STRING" id="641691.SAMN05421636_102406"/>
<dbReference type="Gene3D" id="1.25.10.10">
    <property type="entry name" value="Leucine-rich Repeat Variant"/>
    <property type="match status" value="1"/>
</dbReference>
<keyword evidence="2 4" id="KW-0479">Metal-binding</keyword>
<evidence type="ECO:0000259" key="5">
    <source>
        <dbReference type="PROSITE" id="PS51007"/>
    </source>
</evidence>
<dbReference type="GO" id="GO:0046872">
    <property type="term" value="F:metal ion binding"/>
    <property type="evidence" value="ECO:0007669"/>
    <property type="project" value="UniProtKB-KW"/>
</dbReference>
<evidence type="ECO:0000256" key="3">
    <source>
        <dbReference type="ARBA" id="ARBA00023004"/>
    </source>
</evidence>
<dbReference type="EMBL" id="FNAO01000002">
    <property type="protein sequence ID" value="SDD94932.1"/>
    <property type="molecule type" value="Genomic_DNA"/>
</dbReference>
<keyword evidence="7" id="KW-1185">Reference proteome</keyword>
<dbReference type="Pfam" id="PF23500">
    <property type="entry name" value="DUF7133"/>
    <property type="match status" value="1"/>
</dbReference>
<dbReference type="Gene3D" id="1.10.760.10">
    <property type="entry name" value="Cytochrome c-like domain"/>
    <property type="match status" value="1"/>
</dbReference>
<dbReference type="InterPro" id="IPR055557">
    <property type="entry name" value="DUF7133"/>
</dbReference>
<dbReference type="GO" id="GO:0009055">
    <property type="term" value="F:electron transfer activity"/>
    <property type="evidence" value="ECO:0007669"/>
    <property type="project" value="InterPro"/>
</dbReference>
<sequence>MKWLSLLTTVGLSIVLFSCNTDNPPSPALSPDKALGTFVLADENLEIELVAAEPLVEDPVAITFDAAGRLWVVEMLGFMADIDGNNENDPVGRVSVLFDDDGDGRMDRGQIFLDSLVMPRAMALVKDGVLVAENKPLWYVQDTDGDFKADTKVLIDSTYGGSGMPEHSANGLWRGLDNWLYNAKSKFRYKNVDGQWIKDETEFRGQWGIAHDNAGRLFYNYNWSQLHGDLVPPNVLLRNTNHTPTSGIDHGLTLEREIYPIRTNPAVNRGYVPGTLDEQGRLLEFASACGPLIYRGDALPENYAGNAFVCEPTANVIKQNKITEEGFMLSAQAVYKDREFLASTDERFRPVSLAPGPDGALYVVDMYKGIIQHGPYMSDYLREVSLKRELDRPIHMGRIWRIKKKGNQRKKITDLTKADSKTLIGLLGSPDGWTRDTAQRLLVERGNAGTSDLGKLVETGSPLGRLHGLWTLEGLGVKSPDIYLSALSAEDPGVDQAALRILGNLGFDTLHVKAEIEQYVRSNYDGASPLLQMQMVLSTNQLDSEITFEIAKKFLKRYGALPVARDVVMSSLQDREATMLSDLLENPDWKTYDQNREIFIEMLATSVANKGNETEISGMLGLASKKLPGAESWFQPALVNGILNSRGSNEAGEIAFSARPKYLDRENLEEALKKKFTWPGKPKTEVAESERAYEIDRELFAVGRQNYLNLCASCHGTQGEGMKRFAPPLKNSPWVTGEEHRLIMIVLHGLEGPVTVNDKTYDIPDILPSMPSFTTLQDQDISAITTYIRNSWGNAAEPIKTGTVGHIRFRTQGKITPWTASELDTLVFDIDLSR</sequence>
<keyword evidence="1 4" id="KW-0349">Heme</keyword>
<dbReference type="SUPFAM" id="SSF46626">
    <property type="entry name" value="Cytochrome c"/>
    <property type="match status" value="1"/>
</dbReference>
<evidence type="ECO:0000313" key="6">
    <source>
        <dbReference type="EMBL" id="SDD94932.1"/>
    </source>
</evidence>
<reference evidence="6 7" key="1">
    <citation type="submission" date="2016-10" db="EMBL/GenBank/DDBJ databases">
        <authorList>
            <person name="de Groot N.N."/>
        </authorList>
    </citation>
    <scope>NUCLEOTIDE SEQUENCE [LARGE SCALE GENOMIC DNA]</scope>
    <source>
        <strain evidence="6 7">DSM 23421</strain>
    </source>
</reference>
<accession>A0A1G6YXE2</accession>
<dbReference type="InterPro" id="IPR036909">
    <property type="entry name" value="Cyt_c-like_dom_sf"/>
</dbReference>
<dbReference type="AlphaFoldDB" id="A0A1G6YXE2"/>
<dbReference type="Gene3D" id="2.120.10.30">
    <property type="entry name" value="TolB, C-terminal domain"/>
    <property type="match status" value="1"/>
</dbReference>
<protein>
    <submittedName>
        <fullName evidence="6">Putative membrane-bound dehydrogenase domain-containing protein</fullName>
    </submittedName>
</protein>
<dbReference type="InterPro" id="IPR011041">
    <property type="entry name" value="Quinoprot_gluc/sorb_DH_b-prop"/>
</dbReference>
<dbReference type="InterPro" id="IPR009056">
    <property type="entry name" value="Cyt_c-like_dom"/>
</dbReference>
<dbReference type="PROSITE" id="PS51257">
    <property type="entry name" value="PROKAR_LIPOPROTEIN"/>
    <property type="match status" value="1"/>
</dbReference>
<evidence type="ECO:0000256" key="1">
    <source>
        <dbReference type="ARBA" id="ARBA00022617"/>
    </source>
</evidence>
<dbReference type="OrthoDB" id="9808161at2"/>
<dbReference type="SUPFAM" id="SSF50952">
    <property type="entry name" value="Soluble quinoprotein glucose dehydrogenase"/>
    <property type="match status" value="1"/>
</dbReference>
<dbReference type="Pfam" id="PF00034">
    <property type="entry name" value="Cytochrom_C"/>
    <property type="match status" value="1"/>
</dbReference>
<dbReference type="InterPro" id="IPR011989">
    <property type="entry name" value="ARM-like"/>
</dbReference>
<evidence type="ECO:0000256" key="2">
    <source>
        <dbReference type="ARBA" id="ARBA00022723"/>
    </source>
</evidence>
<dbReference type="GO" id="GO:0020037">
    <property type="term" value="F:heme binding"/>
    <property type="evidence" value="ECO:0007669"/>
    <property type="project" value="InterPro"/>
</dbReference>
<dbReference type="PANTHER" id="PTHR33546">
    <property type="entry name" value="LARGE, MULTIFUNCTIONAL SECRETED PROTEIN-RELATED"/>
    <property type="match status" value="1"/>
</dbReference>
<gene>
    <name evidence="6" type="ORF">SAMN05421636_102406</name>
</gene>
<evidence type="ECO:0000313" key="7">
    <source>
        <dbReference type="Proteomes" id="UP000199109"/>
    </source>
</evidence>
<proteinExistence type="predicted"/>
<organism evidence="6 7">
    <name type="scientific">Pricia antarctica</name>
    <dbReference type="NCBI Taxonomy" id="641691"/>
    <lineage>
        <taxon>Bacteria</taxon>
        <taxon>Pseudomonadati</taxon>
        <taxon>Bacteroidota</taxon>
        <taxon>Flavobacteriia</taxon>
        <taxon>Flavobacteriales</taxon>
        <taxon>Flavobacteriaceae</taxon>
        <taxon>Pricia</taxon>
    </lineage>
</organism>